<keyword evidence="6 7" id="KW-0472">Membrane</keyword>
<dbReference type="RefSeq" id="WP_013661759.1">
    <property type="nucleotide sequence ID" value="NC_015276.1"/>
</dbReference>
<dbReference type="InterPro" id="IPR003593">
    <property type="entry name" value="AAA+_ATPase"/>
</dbReference>
<feature type="transmembrane region" description="Helical" evidence="7">
    <location>
        <begin position="20"/>
        <end position="39"/>
    </location>
</feature>
<keyword evidence="11" id="KW-1185">Reference proteome</keyword>
<accession>F2JXF6</accession>
<gene>
    <name evidence="10" type="ordered locus">Marme_2625</name>
</gene>
<dbReference type="GO" id="GO:0005886">
    <property type="term" value="C:plasma membrane"/>
    <property type="evidence" value="ECO:0007669"/>
    <property type="project" value="UniProtKB-SubCell"/>
</dbReference>
<dbReference type="PANTHER" id="PTHR24221:SF614">
    <property type="entry name" value="GLUTATHIONE_L-CYSTEINE TRANSPORT SYSTEM ATP-BINDING_PERMEASE PROTEIN CYDC"/>
    <property type="match status" value="1"/>
</dbReference>
<dbReference type="GO" id="GO:0034040">
    <property type="term" value="F:ATPase-coupled lipid transmembrane transporter activity"/>
    <property type="evidence" value="ECO:0007669"/>
    <property type="project" value="TreeGrafter"/>
</dbReference>
<dbReference type="PROSITE" id="PS00211">
    <property type="entry name" value="ABC_TRANSPORTER_1"/>
    <property type="match status" value="1"/>
</dbReference>
<keyword evidence="5 7" id="KW-1133">Transmembrane helix</keyword>
<evidence type="ECO:0000256" key="2">
    <source>
        <dbReference type="ARBA" id="ARBA00022692"/>
    </source>
</evidence>
<evidence type="ECO:0000256" key="5">
    <source>
        <dbReference type="ARBA" id="ARBA00022989"/>
    </source>
</evidence>
<dbReference type="Gene3D" id="1.20.1560.10">
    <property type="entry name" value="ABC transporter type 1, transmembrane domain"/>
    <property type="match status" value="1"/>
</dbReference>
<evidence type="ECO:0000256" key="4">
    <source>
        <dbReference type="ARBA" id="ARBA00022840"/>
    </source>
</evidence>
<evidence type="ECO:0000256" key="3">
    <source>
        <dbReference type="ARBA" id="ARBA00022741"/>
    </source>
</evidence>
<evidence type="ECO:0000259" key="9">
    <source>
        <dbReference type="PROSITE" id="PS50929"/>
    </source>
</evidence>
<dbReference type="InterPro" id="IPR003439">
    <property type="entry name" value="ABC_transporter-like_ATP-bd"/>
</dbReference>
<proteinExistence type="predicted"/>
<dbReference type="GO" id="GO:0140359">
    <property type="term" value="F:ABC-type transporter activity"/>
    <property type="evidence" value="ECO:0007669"/>
    <property type="project" value="InterPro"/>
</dbReference>
<dbReference type="SUPFAM" id="SSF90123">
    <property type="entry name" value="ABC transporter transmembrane region"/>
    <property type="match status" value="1"/>
</dbReference>
<dbReference type="PROSITE" id="PS50893">
    <property type="entry name" value="ABC_TRANSPORTER_2"/>
    <property type="match status" value="1"/>
</dbReference>
<dbReference type="Gene3D" id="3.40.50.300">
    <property type="entry name" value="P-loop containing nucleotide triphosphate hydrolases"/>
    <property type="match status" value="1"/>
</dbReference>
<dbReference type="OrthoDB" id="6336411at2"/>
<dbReference type="Pfam" id="PF00005">
    <property type="entry name" value="ABC_tran"/>
    <property type="match status" value="1"/>
</dbReference>
<reference evidence="10 11" key="1">
    <citation type="journal article" date="2012" name="Stand. Genomic Sci.">
        <title>Complete genome sequence of the melanogenic marine bacterium Marinomonas mediterranea type strain (MMB-1(T)).</title>
        <authorList>
            <person name="Lucas-Elio P."/>
            <person name="Goodwin L."/>
            <person name="Woyke T."/>
            <person name="Pitluck S."/>
            <person name="Nolan M."/>
            <person name="Kyrpides N.C."/>
            <person name="Detter J.C."/>
            <person name="Copeland A."/>
            <person name="Teshima H."/>
            <person name="Bruce D."/>
            <person name="Detter C."/>
            <person name="Tapia R."/>
            <person name="Han S."/>
            <person name="Land M.L."/>
            <person name="Ivanova N."/>
            <person name="Mikhailova N."/>
            <person name="Johnston A.W."/>
            <person name="Sanchez-Amat A."/>
        </authorList>
    </citation>
    <scope>NUCLEOTIDE SEQUENCE [LARGE SCALE GENOMIC DNA]</scope>
    <source>
        <strain evidence="11">ATCC 700492 / JCM 21426 / NBRC 103028 / MMB-1</strain>
    </source>
</reference>
<dbReference type="InterPro" id="IPR027417">
    <property type="entry name" value="P-loop_NTPase"/>
</dbReference>
<dbReference type="GO" id="GO:0016887">
    <property type="term" value="F:ATP hydrolysis activity"/>
    <property type="evidence" value="ECO:0007669"/>
    <property type="project" value="InterPro"/>
</dbReference>
<comment type="subcellular location">
    <subcellularLocation>
        <location evidence="1">Cell membrane</location>
        <topology evidence="1">Multi-pass membrane protein</topology>
    </subcellularLocation>
</comment>
<feature type="domain" description="ABC transporter" evidence="8">
    <location>
        <begin position="345"/>
        <end position="559"/>
    </location>
</feature>
<dbReference type="InterPro" id="IPR036640">
    <property type="entry name" value="ABC1_TM_sf"/>
</dbReference>
<dbReference type="PROSITE" id="PS50929">
    <property type="entry name" value="ABC_TM1F"/>
    <property type="match status" value="1"/>
</dbReference>
<dbReference type="InterPro" id="IPR017871">
    <property type="entry name" value="ABC_transporter-like_CS"/>
</dbReference>
<dbReference type="AlphaFoldDB" id="F2JXF6"/>
<dbReference type="Proteomes" id="UP000001062">
    <property type="component" value="Chromosome"/>
</dbReference>
<evidence type="ECO:0000256" key="1">
    <source>
        <dbReference type="ARBA" id="ARBA00004651"/>
    </source>
</evidence>
<dbReference type="eggNOG" id="COG4987">
    <property type="taxonomic scope" value="Bacteria"/>
</dbReference>
<dbReference type="HOGENOM" id="CLU_000604_84_9_6"/>
<dbReference type="PANTHER" id="PTHR24221">
    <property type="entry name" value="ATP-BINDING CASSETTE SUB-FAMILY B"/>
    <property type="match status" value="1"/>
</dbReference>
<dbReference type="KEGG" id="mme:Marme_2625"/>
<dbReference type="InterPro" id="IPR011527">
    <property type="entry name" value="ABC1_TM_dom"/>
</dbReference>
<sequence length="560" mass="61350" precursor="true">MPKRKSNVLTFKSLLLQNPFGLIVAASIGAIASLAAVALLGISGWFLSAAGLAAVVGTALTFDFLTPGALVRLMAILRTAGRYGEQVFSHDHLLGLLRTLRLWVWDQRKNLPFIELNKQTKGDLLQRLIGDLDQIIKWPLAVVMPWLYASLGCLSLVVLSAFIVPTLWPWVVVFSAIQLVLLPWLAHRLCCVSVFKMQALSTHRRARFMSVFGALITLTIRGSWTGYARKLQTLDNRQKEEQARIQRTSSAAKYLTQITTFALIAVTLRQVLSYTDGVLVLDQGIQATWLVALLLVMLAVNELIQPLSIAFIAQGQSKVGLRRLNQIAEQGVNEEAPACKLGVTIRFEDLVGGYRQDIQQKTSLMGINGDVSLGESLRVVGKSGAGKSTLLATLAGDLPFSGYVYLGDRNLDEREASITSNAHWYKQVAYLPQNPIIFQQSLASNLRLGAPSATDQELVNVLRVLGLGEWLESLPNGLDTLLGAQGRDVSGGQARRIALGRVLLRKAPLMLLDEPFDGLDSASIQRVCDAISSHSYSPDYLIYVSHIDSPLDQMAMPLKV</sequence>
<name>F2JXF6_MARM1</name>
<keyword evidence="2 7" id="KW-0812">Transmembrane</keyword>
<feature type="domain" description="ABC transmembrane type-1" evidence="9">
    <location>
        <begin position="23"/>
        <end position="268"/>
    </location>
</feature>
<dbReference type="InterPro" id="IPR039421">
    <property type="entry name" value="Type_1_exporter"/>
</dbReference>
<evidence type="ECO:0000313" key="11">
    <source>
        <dbReference type="Proteomes" id="UP000001062"/>
    </source>
</evidence>
<feature type="transmembrane region" description="Helical" evidence="7">
    <location>
        <begin position="138"/>
        <end position="161"/>
    </location>
</feature>
<keyword evidence="3" id="KW-0547">Nucleotide-binding</keyword>
<dbReference type="SMART" id="SM00382">
    <property type="entry name" value="AAA"/>
    <property type="match status" value="1"/>
</dbReference>
<feature type="transmembrane region" description="Helical" evidence="7">
    <location>
        <begin position="206"/>
        <end position="224"/>
    </location>
</feature>
<organism evidence="10 11">
    <name type="scientific">Marinomonas mediterranea (strain ATCC 700492 / JCM 21426 / NBRC 103028 / MMB-1)</name>
    <dbReference type="NCBI Taxonomy" id="717774"/>
    <lineage>
        <taxon>Bacteria</taxon>
        <taxon>Pseudomonadati</taxon>
        <taxon>Pseudomonadota</taxon>
        <taxon>Gammaproteobacteria</taxon>
        <taxon>Oceanospirillales</taxon>
        <taxon>Oceanospirillaceae</taxon>
        <taxon>Marinomonas</taxon>
    </lineage>
</organism>
<evidence type="ECO:0000256" key="6">
    <source>
        <dbReference type="ARBA" id="ARBA00023136"/>
    </source>
</evidence>
<protein>
    <submittedName>
        <fullName evidence="10">Xenobiotic-transporting ATPase</fullName>
    </submittedName>
</protein>
<feature type="transmembrane region" description="Helical" evidence="7">
    <location>
        <begin position="45"/>
        <end position="65"/>
    </location>
</feature>
<evidence type="ECO:0000313" key="10">
    <source>
        <dbReference type="EMBL" id="ADZ91856.1"/>
    </source>
</evidence>
<dbReference type="EMBL" id="CP002583">
    <property type="protein sequence ID" value="ADZ91856.1"/>
    <property type="molecule type" value="Genomic_DNA"/>
</dbReference>
<dbReference type="STRING" id="717774.Marme_2625"/>
<evidence type="ECO:0000256" key="7">
    <source>
        <dbReference type="SAM" id="Phobius"/>
    </source>
</evidence>
<dbReference type="PATRIC" id="fig|717774.3.peg.2710"/>
<evidence type="ECO:0000259" key="8">
    <source>
        <dbReference type="PROSITE" id="PS50893"/>
    </source>
</evidence>
<dbReference type="SUPFAM" id="SSF52540">
    <property type="entry name" value="P-loop containing nucleoside triphosphate hydrolases"/>
    <property type="match status" value="1"/>
</dbReference>
<feature type="transmembrane region" description="Helical" evidence="7">
    <location>
        <begin position="167"/>
        <end position="186"/>
    </location>
</feature>
<keyword evidence="4" id="KW-0067">ATP-binding</keyword>
<dbReference type="GO" id="GO:0005524">
    <property type="term" value="F:ATP binding"/>
    <property type="evidence" value="ECO:0007669"/>
    <property type="project" value="UniProtKB-KW"/>
</dbReference>